<dbReference type="AlphaFoldDB" id="A0A1W4WDZ1"/>
<sequence>MNEKKEIVVVGSCMIDFVCYAPRLPKEGETIHGYKFNTNFGGKGANQCVAAAYLGGNTALIARVGDDLWGEKYIDHLKKTKVDTTFVKKTSNSATGIAQITVSDTGQNQIVIVAGANTKLSVEDVKSAKELISSAEVVVCQLETSIDVAVETLTICSKISILNAAPSIKEYETKLLSLPTIFCVNEVEIEDFTGVTVNSLDDGREAVQRLLRKGCKSVILTLGSQGALYATPDRIDHVTTPTVKCVDTTGAGDAFIGALAYLLAHEKNSDILEIIKFACFAATDSVTRPGTQASFPDLQIFSKYDEMNN</sequence>
<feature type="binding site" evidence="13">
    <location>
        <begin position="14"/>
        <end position="16"/>
    </location>
    <ligand>
        <name>substrate</name>
    </ligand>
</feature>
<name>A0A1W4WDZ1_AGRPL</name>
<feature type="binding site" evidence="13">
    <location>
        <begin position="252"/>
        <end position="253"/>
    </location>
    <ligand>
        <name>ATP</name>
        <dbReference type="ChEBI" id="CHEBI:30616"/>
    </ligand>
</feature>
<comment type="caution">
    <text evidence="13">Lacks conserved residue(s) required for the propagation of feature annotation.</text>
</comment>
<comment type="subunit">
    <text evidence="13">Homodimer.</text>
</comment>
<dbReference type="KEGG" id="apln:108734919"/>
<evidence type="ECO:0000256" key="13">
    <source>
        <dbReference type="HAMAP-Rule" id="MF_03215"/>
    </source>
</evidence>
<feature type="binding site" evidence="13">
    <location>
        <begin position="42"/>
        <end position="46"/>
    </location>
    <ligand>
        <name>substrate</name>
    </ligand>
</feature>
<feature type="active site" description="Proton acceptor" evidence="13">
    <location>
        <position position="253"/>
    </location>
</feature>
<comment type="subcellular location">
    <subcellularLocation>
        <location evidence="13">Cytoplasm</location>
    </subcellularLocation>
    <subcellularLocation>
        <location evidence="13">Nucleus</location>
    </subcellularLocation>
</comment>
<dbReference type="STRING" id="224129.A0A1W4WDZ1"/>
<dbReference type="Proteomes" id="UP000192223">
    <property type="component" value="Unplaced"/>
</dbReference>
<accession>A0A1W4WDZ1</accession>
<dbReference type="GO" id="GO:0019303">
    <property type="term" value="P:D-ribose catabolic process"/>
    <property type="evidence" value="ECO:0007669"/>
    <property type="project" value="UniProtKB-UniRule"/>
</dbReference>
<comment type="similarity">
    <text evidence="1">Belongs to the carbohydrate kinase pfkB family.</text>
</comment>
<feature type="binding site" evidence="13">
    <location>
        <position position="185"/>
    </location>
    <ligand>
        <name>ATP</name>
        <dbReference type="ChEBI" id="CHEBI:30616"/>
    </ligand>
</feature>
<dbReference type="GO" id="GO:0004747">
    <property type="term" value="F:ribokinase activity"/>
    <property type="evidence" value="ECO:0007669"/>
    <property type="project" value="UniProtKB-UniRule"/>
</dbReference>
<keyword evidence="15" id="KW-1185">Reference proteome</keyword>
<evidence type="ECO:0000256" key="9">
    <source>
        <dbReference type="ARBA" id="ARBA00022840"/>
    </source>
</evidence>
<evidence type="ECO:0000313" key="15">
    <source>
        <dbReference type="Proteomes" id="UP000192223"/>
    </source>
</evidence>
<proteinExistence type="inferred from homology"/>
<comment type="catalytic activity">
    <reaction evidence="13">
        <text>D-ribose + ATP = D-ribose 5-phosphate + ADP + H(+)</text>
        <dbReference type="Rhea" id="RHEA:13697"/>
        <dbReference type="ChEBI" id="CHEBI:15378"/>
        <dbReference type="ChEBI" id="CHEBI:30616"/>
        <dbReference type="ChEBI" id="CHEBI:47013"/>
        <dbReference type="ChEBI" id="CHEBI:78346"/>
        <dbReference type="ChEBI" id="CHEBI:456216"/>
        <dbReference type="EC" id="2.7.1.15"/>
    </reaction>
</comment>
<dbReference type="InterPro" id="IPR029056">
    <property type="entry name" value="Ribokinase-like"/>
</dbReference>
<keyword evidence="8 13" id="KW-0418">Kinase</keyword>
<keyword evidence="12 13" id="KW-0119">Carbohydrate metabolism</keyword>
<dbReference type="UniPathway" id="UPA00916">
    <property type="reaction ID" value="UER00889"/>
</dbReference>
<feature type="binding site" evidence="13">
    <location>
        <position position="290"/>
    </location>
    <ligand>
        <name>K(+)</name>
        <dbReference type="ChEBI" id="CHEBI:29103"/>
    </ligand>
</feature>
<evidence type="ECO:0000256" key="12">
    <source>
        <dbReference type="ARBA" id="ARBA00023277"/>
    </source>
</evidence>
<dbReference type="PRINTS" id="PR00990">
    <property type="entry name" value="RIBOKINASE"/>
</dbReference>
<feature type="binding site" evidence="13">
    <location>
        <position position="294"/>
    </location>
    <ligand>
        <name>K(+)</name>
        <dbReference type="ChEBI" id="CHEBI:29103"/>
    </ligand>
</feature>
<organism evidence="15 16">
    <name type="scientific">Agrilus planipennis</name>
    <name type="common">Emerald ash borer</name>
    <name type="synonym">Agrilus marcopoli</name>
    <dbReference type="NCBI Taxonomy" id="224129"/>
    <lineage>
        <taxon>Eukaryota</taxon>
        <taxon>Metazoa</taxon>
        <taxon>Ecdysozoa</taxon>
        <taxon>Arthropoda</taxon>
        <taxon>Hexapoda</taxon>
        <taxon>Insecta</taxon>
        <taxon>Pterygota</taxon>
        <taxon>Neoptera</taxon>
        <taxon>Endopterygota</taxon>
        <taxon>Coleoptera</taxon>
        <taxon>Polyphaga</taxon>
        <taxon>Elateriformia</taxon>
        <taxon>Buprestoidea</taxon>
        <taxon>Buprestidae</taxon>
        <taxon>Agrilinae</taxon>
        <taxon>Agrilus</taxon>
    </lineage>
</organism>
<dbReference type="HAMAP" id="MF_01987">
    <property type="entry name" value="Ribokinase"/>
    <property type="match status" value="1"/>
</dbReference>
<dbReference type="InterPro" id="IPR011877">
    <property type="entry name" value="Ribokinase"/>
</dbReference>
<comment type="cofactor">
    <cofactor evidence="13">
        <name>Mg(2+)</name>
        <dbReference type="ChEBI" id="CHEBI:18420"/>
    </cofactor>
    <text evidence="13">Requires a divalent cation, most likely magnesium in vivo, as an electrophilic catalyst to aid phosphoryl group transfer. It is the chelate of the metal and the nucleotide that is the actual substrate.</text>
</comment>
<evidence type="ECO:0000256" key="2">
    <source>
        <dbReference type="ARBA" id="ARBA00012035"/>
    </source>
</evidence>
<feature type="binding site" evidence="13">
    <location>
        <begin position="221"/>
        <end position="226"/>
    </location>
    <ligand>
        <name>ATP</name>
        <dbReference type="ChEBI" id="CHEBI:30616"/>
    </ligand>
</feature>
<dbReference type="GO" id="GO:0046872">
    <property type="term" value="F:metal ion binding"/>
    <property type="evidence" value="ECO:0007669"/>
    <property type="project" value="UniProtKB-KW"/>
</dbReference>
<dbReference type="FunCoup" id="A0A1W4WDZ1">
    <property type="interactions" value="686"/>
</dbReference>
<keyword evidence="7 13" id="KW-0547">Nucleotide-binding</keyword>
<feature type="binding site" evidence="13">
    <location>
        <position position="285"/>
    </location>
    <ligand>
        <name>K(+)</name>
        <dbReference type="ChEBI" id="CHEBI:29103"/>
    </ligand>
</feature>
<keyword evidence="6 13" id="KW-0479">Metal-binding</keyword>
<comment type="function">
    <text evidence="13">Catalyzes the phosphorylation of ribose at O-5 in a reaction requiring ATP and magnesium. The resulting D-ribose-5-phosphate can then be used either for sythesis of nucleotides, histidine, and tryptophan, or as a component of the pentose phosphate pathway.</text>
</comment>
<dbReference type="InParanoid" id="A0A1W4WDZ1"/>
<reference evidence="16" key="1">
    <citation type="submission" date="2025-08" db="UniProtKB">
        <authorList>
            <consortium name="RefSeq"/>
        </authorList>
    </citation>
    <scope>IDENTIFICATION</scope>
    <source>
        <tissue evidence="16">Entire body</tissue>
    </source>
</reference>
<evidence type="ECO:0000313" key="16">
    <source>
        <dbReference type="RefSeq" id="XP_018322186.1"/>
    </source>
</evidence>
<dbReference type="GO" id="GO:0005829">
    <property type="term" value="C:cytosol"/>
    <property type="evidence" value="ECO:0007669"/>
    <property type="project" value="TreeGrafter"/>
</dbReference>
<dbReference type="NCBIfam" id="TIGR02152">
    <property type="entry name" value="D_ribokin_bact"/>
    <property type="match status" value="1"/>
</dbReference>
<gene>
    <name evidence="16" type="primary">LOC108734919</name>
</gene>
<dbReference type="InterPro" id="IPR002173">
    <property type="entry name" value="Carboh/pur_kinase_PfkB_CS"/>
</dbReference>
<feature type="binding site" evidence="13">
    <location>
        <position position="288"/>
    </location>
    <ligand>
        <name>K(+)</name>
        <dbReference type="ChEBI" id="CHEBI:29103"/>
    </ligand>
</feature>
<dbReference type="CDD" id="cd01174">
    <property type="entry name" value="ribokinase"/>
    <property type="match status" value="1"/>
</dbReference>
<comment type="activity regulation">
    <text evidence="13">Activated by a monovalent cation that binds near, but not in, the active site. The most likely occupant of the site in vivo is potassium. Ion binding induces a conformational change that may alter substrate affinity.</text>
</comment>
<keyword evidence="13" id="KW-0539">Nucleus</keyword>
<feature type="binding site" evidence="13">
    <location>
        <position position="240"/>
    </location>
    <ligand>
        <name>ATP</name>
        <dbReference type="ChEBI" id="CHEBI:30616"/>
    </ligand>
</feature>
<dbReference type="GO" id="GO:0005524">
    <property type="term" value="F:ATP binding"/>
    <property type="evidence" value="ECO:0007669"/>
    <property type="project" value="UniProtKB-UniRule"/>
</dbReference>
<dbReference type="OrthoDB" id="415590at2759"/>
<feature type="binding site" evidence="13">
    <location>
        <position position="253"/>
    </location>
    <ligand>
        <name>substrate</name>
    </ligand>
</feature>
<dbReference type="InterPro" id="IPR002139">
    <property type="entry name" value="Ribo/fructo_kinase"/>
</dbReference>
<keyword evidence="5 13" id="KW-0808">Transferase</keyword>
<evidence type="ECO:0000256" key="3">
    <source>
        <dbReference type="ARBA" id="ARBA00016943"/>
    </source>
</evidence>
<keyword evidence="10 13" id="KW-0460">Magnesium</keyword>
<keyword evidence="11 13" id="KW-0630">Potassium</keyword>
<evidence type="ECO:0000256" key="11">
    <source>
        <dbReference type="ARBA" id="ARBA00022958"/>
    </source>
</evidence>
<keyword evidence="4 13" id="KW-0963">Cytoplasm</keyword>
<feature type="domain" description="Carbohydrate kinase PfkB" evidence="14">
    <location>
        <begin position="5"/>
        <end position="297"/>
    </location>
</feature>
<comment type="pathway">
    <text evidence="13">Carbohydrate metabolism; D-ribose degradation; D-ribose 5-phosphate from beta-D-ribopyranose: step 2/2.</text>
</comment>
<feature type="binding site" evidence="13">
    <location>
        <position position="247"/>
    </location>
    <ligand>
        <name>K(+)</name>
        <dbReference type="ChEBI" id="CHEBI:29103"/>
    </ligand>
</feature>
<feature type="binding site" evidence="13">
    <location>
        <position position="143"/>
    </location>
    <ligand>
        <name>substrate</name>
    </ligand>
</feature>
<evidence type="ECO:0000256" key="10">
    <source>
        <dbReference type="ARBA" id="ARBA00022842"/>
    </source>
</evidence>
<dbReference type="Pfam" id="PF00294">
    <property type="entry name" value="PfkB"/>
    <property type="match status" value="1"/>
</dbReference>
<dbReference type="GeneID" id="108734919"/>
<evidence type="ECO:0000259" key="14">
    <source>
        <dbReference type="Pfam" id="PF00294"/>
    </source>
</evidence>
<dbReference type="PANTHER" id="PTHR10584">
    <property type="entry name" value="SUGAR KINASE"/>
    <property type="match status" value="1"/>
</dbReference>
<evidence type="ECO:0000256" key="1">
    <source>
        <dbReference type="ARBA" id="ARBA00005380"/>
    </source>
</evidence>
<keyword evidence="9 13" id="KW-0067">ATP-binding</keyword>
<dbReference type="InterPro" id="IPR011611">
    <property type="entry name" value="PfkB_dom"/>
</dbReference>
<feature type="binding site" evidence="13">
    <location>
        <position position="249"/>
    </location>
    <ligand>
        <name>K(+)</name>
        <dbReference type="ChEBI" id="CHEBI:29103"/>
    </ligand>
</feature>
<dbReference type="PROSITE" id="PS00584">
    <property type="entry name" value="PFKB_KINASES_2"/>
    <property type="match status" value="1"/>
</dbReference>
<dbReference type="RefSeq" id="XP_018322186.1">
    <property type="nucleotide sequence ID" value="XM_018466684.2"/>
</dbReference>
<evidence type="ECO:0000256" key="7">
    <source>
        <dbReference type="ARBA" id="ARBA00022741"/>
    </source>
</evidence>
<dbReference type="PANTHER" id="PTHR10584:SF166">
    <property type="entry name" value="RIBOKINASE"/>
    <property type="match status" value="1"/>
</dbReference>
<comment type="similarity">
    <text evidence="13">Belongs to the carbohydrate kinase PfkB family. Ribokinase subfamily.</text>
</comment>
<dbReference type="SUPFAM" id="SSF53613">
    <property type="entry name" value="Ribokinase-like"/>
    <property type="match status" value="1"/>
</dbReference>
<dbReference type="GO" id="GO:0005634">
    <property type="term" value="C:nucleus"/>
    <property type="evidence" value="ECO:0007669"/>
    <property type="project" value="UniProtKB-SubCell"/>
</dbReference>
<dbReference type="FunFam" id="3.40.1190.20:FF:000010">
    <property type="entry name" value="Ribokinase"/>
    <property type="match status" value="1"/>
</dbReference>
<evidence type="ECO:0000256" key="8">
    <source>
        <dbReference type="ARBA" id="ARBA00022777"/>
    </source>
</evidence>
<dbReference type="Gene3D" id="3.40.1190.20">
    <property type="match status" value="1"/>
</dbReference>
<evidence type="ECO:0000256" key="4">
    <source>
        <dbReference type="ARBA" id="ARBA00022490"/>
    </source>
</evidence>
<evidence type="ECO:0000256" key="6">
    <source>
        <dbReference type="ARBA" id="ARBA00022723"/>
    </source>
</evidence>
<protein>
    <recommendedName>
        <fullName evidence="3 13">Ribokinase</fullName>
        <shortName evidence="13">RK</shortName>
        <ecNumber evidence="2 13">2.7.1.15</ecNumber>
    </recommendedName>
</protein>
<dbReference type="EC" id="2.7.1.15" evidence="2 13"/>
<evidence type="ECO:0000256" key="5">
    <source>
        <dbReference type="ARBA" id="ARBA00022679"/>
    </source>
</evidence>